<keyword evidence="2" id="KW-0560">Oxidoreductase</keyword>
<dbReference type="PANTHER" id="PTHR44085">
    <property type="entry name" value="SEPIAPTERIN REDUCTASE"/>
    <property type="match status" value="1"/>
</dbReference>
<organism evidence="3">
    <name type="scientific">Stegastes partitus</name>
    <name type="common">bicolor damselfish</name>
    <dbReference type="NCBI Taxonomy" id="144197"/>
    <lineage>
        <taxon>Eukaryota</taxon>
        <taxon>Metazoa</taxon>
        <taxon>Chordata</taxon>
        <taxon>Craniata</taxon>
        <taxon>Vertebrata</taxon>
        <taxon>Euteleostomi</taxon>
        <taxon>Actinopterygii</taxon>
        <taxon>Neopterygii</taxon>
        <taxon>Teleostei</taxon>
        <taxon>Neoteleostei</taxon>
        <taxon>Acanthomorphata</taxon>
        <taxon>Ovalentaria</taxon>
        <taxon>Pomacentridae</taxon>
        <taxon>Stegastes</taxon>
    </lineage>
</organism>
<dbReference type="GO" id="GO:0006729">
    <property type="term" value="P:tetrahydrobiopterin biosynthetic process"/>
    <property type="evidence" value="ECO:0007669"/>
    <property type="project" value="TreeGrafter"/>
</dbReference>
<accession>A0A3B4ZVF3</accession>
<proteinExistence type="predicted"/>
<reference evidence="3" key="1">
    <citation type="submission" date="2023-09" db="UniProtKB">
        <authorList>
            <consortium name="Ensembl"/>
        </authorList>
    </citation>
    <scope>IDENTIFICATION</scope>
</reference>
<evidence type="ECO:0000256" key="1">
    <source>
        <dbReference type="ARBA" id="ARBA00022857"/>
    </source>
</evidence>
<dbReference type="STRING" id="144197.ENSSPAP00000012265"/>
<keyword evidence="1" id="KW-0521">NADP</keyword>
<evidence type="ECO:0000313" key="3">
    <source>
        <dbReference type="Ensembl" id="ENSSPAP00000012265.1"/>
    </source>
</evidence>
<protein>
    <submittedName>
        <fullName evidence="3">Uncharacterized protein</fullName>
    </submittedName>
</protein>
<name>A0A3B4ZVF3_9TELE</name>
<dbReference type="InterPro" id="IPR051721">
    <property type="entry name" value="Biopterin_syn/organic_redct"/>
</dbReference>
<dbReference type="Ensembl" id="ENSSPAT00000012472.1">
    <property type="protein sequence ID" value="ENSSPAP00000012265.1"/>
    <property type="gene ID" value="ENSSPAG00000009305.1"/>
</dbReference>
<dbReference type="GO" id="GO:0004757">
    <property type="term" value="F:sepiapterin reductase (NADP+) activity"/>
    <property type="evidence" value="ECO:0007669"/>
    <property type="project" value="TreeGrafter"/>
</dbReference>
<dbReference type="AlphaFoldDB" id="A0A3B4ZVF3"/>
<sequence>SVLSLQKLDKMSDIFTENQNICIITGASKGFGCVLVHQVRDGLGQISESNQQMSCLFQWVNEVAMVARQEAVNKLDYVLLINNAASSGAISRCASFTDIAEVNSYLSLNVSSALAPTAGILQASPSWGLYCTPQQPGGGCSLCWLRRDQMLKFSAALQVYTALCTGHRNISVLVELHIHKK</sequence>
<evidence type="ECO:0000256" key="2">
    <source>
        <dbReference type="ARBA" id="ARBA00023002"/>
    </source>
</evidence>
<dbReference type="PANTHER" id="PTHR44085:SF2">
    <property type="entry name" value="SEPIAPTERIN REDUCTASE"/>
    <property type="match status" value="1"/>
</dbReference>